<dbReference type="GO" id="GO:0019288">
    <property type="term" value="P:isopentenyl diphosphate biosynthetic process, methylerythritol 4-phosphate pathway"/>
    <property type="evidence" value="ECO:0007669"/>
    <property type="project" value="TreeGrafter"/>
</dbReference>
<dbReference type="InterPro" id="IPR005477">
    <property type="entry name" value="Dxylulose-5-P_synthase"/>
</dbReference>
<dbReference type="EC" id="2.2.1.7" evidence="6"/>
<sequence length="109" mass="12705">MDFYIELTLIYVIFVDNFLYMANEGIKKLLCNINYPEDLRKLRVEELSQVCAELRRKIIEELSRNPGHFGSNLGVVELTVALHYVFNTPYDRIVWDVGHQAYGHKILTG</sequence>
<evidence type="ECO:0000313" key="6">
    <source>
        <dbReference type="EMBL" id="KAA6329178.1"/>
    </source>
</evidence>
<feature type="non-terminal residue" evidence="6">
    <location>
        <position position="109"/>
    </location>
</feature>
<name>A0A5J4R674_9ZZZZ</name>
<dbReference type="PANTHER" id="PTHR43322">
    <property type="entry name" value="1-D-DEOXYXYLULOSE 5-PHOSPHATE SYNTHASE-RELATED"/>
    <property type="match status" value="1"/>
</dbReference>
<comment type="subunit">
    <text evidence="2">Homodimer.</text>
</comment>
<dbReference type="EMBL" id="SNRY01001690">
    <property type="protein sequence ID" value="KAA6329178.1"/>
    <property type="molecule type" value="Genomic_DNA"/>
</dbReference>
<accession>A0A5J4R674</accession>
<dbReference type="GO" id="GO:0005829">
    <property type="term" value="C:cytosol"/>
    <property type="evidence" value="ECO:0007669"/>
    <property type="project" value="TreeGrafter"/>
</dbReference>
<dbReference type="PANTHER" id="PTHR43322:SF5">
    <property type="entry name" value="1-DEOXY-D-XYLULOSE-5-PHOSPHATE SYNTHASE, CHLOROPLASTIC"/>
    <property type="match status" value="1"/>
</dbReference>
<dbReference type="Gene3D" id="3.40.50.970">
    <property type="match status" value="1"/>
</dbReference>
<comment type="cofactor">
    <cofactor evidence="1">
        <name>Mg(2+)</name>
        <dbReference type="ChEBI" id="CHEBI:18420"/>
    </cofactor>
</comment>
<evidence type="ECO:0000256" key="1">
    <source>
        <dbReference type="ARBA" id="ARBA00001946"/>
    </source>
</evidence>
<proteinExistence type="predicted"/>
<dbReference type="AlphaFoldDB" id="A0A5J4R674"/>
<keyword evidence="4" id="KW-0460">Magnesium</keyword>
<evidence type="ECO:0000256" key="3">
    <source>
        <dbReference type="ARBA" id="ARBA00022679"/>
    </source>
</evidence>
<dbReference type="SUPFAM" id="SSF52518">
    <property type="entry name" value="Thiamin diphosphate-binding fold (THDP-binding)"/>
    <property type="match status" value="1"/>
</dbReference>
<keyword evidence="5" id="KW-0786">Thiamine pyrophosphate</keyword>
<gene>
    <name evidence="6" type="ORF">EZS27_021996</name>
</gene>
<dbReference type="GO" id="GO:0008661">
    <property type="term" value="F:1-deoxy-D-xylulose-5-phosphate synthase activity"/>
    <property type="evidence" value="ECO:0007669"/>
    <property type="project" value="UniProtKB-EC"/>
</dbReference>
<dbReference type="GO" id="GO:0016114">
    <property type="term" value="P:terpenoid biosynthetic process"/>
    <property type="evidence" value="ECO:0007669"/>
    <property type="project" value="InterPro"/>
</dbReference>
<comment type="caution">
    <text evidence="6">The sequence shown here is derived from an EMBL/GenBank/DDBJ whole genome shotgun (WGS) entry which is preliminary data.</text>
</comment>
<dbReference type="InterPro" id="IPR029061">
    <property type="entry name" value="THDP-binding"/>
</dbReference>
<evidence type="ECO:0000256" key="2">
    <source>
        <dbReference type="ARBA" id="ARBA00011738"/>
    </source>
</evidence>
<reference evidence="6" key="1">
    <citation type="submission" date="2019-03" db="EMBL/GenBank/DDBJ databases">
        <title>Single cell metagenomics reveals metabolic interactions within the superorganism composed of flagellate Streblomastix strix and complex community of Bacteroidetes bacteria on its surface.</title>
        <authorList>
            <person name="Treitli S.C."/>
            <person name="Kolisko M."/>
            <person name="Husnik F."/>
            <person name="Keeling P."/>
            <person name="Hampl V."/>
        </authorList>
    </citation>
    <scope>NUCLEOTIDE SEQUENCE</scope>
    <source>
        <strain evidence="6">STM</strain>
    </source>
</reference>
<keyword evidence="3 6" id="KW-0808">Transferase</keyword>
<evidence type="ECO:0000256" key="4">
    <source>
        <dbReference type="ARBA" id="ARBA00022842"/>
    </source>
</evidence>
<evidence type="ECO:0000256" key="5">
    <source>
        <dbReference type="ARBA" id="ARBA00023052"/>
    </source>
</evidence>
<protein>
    <submittedName>
        <fullName evidence="6">1-deoxy-D-xylulose-5-phosphate synthase</fullName>
        <ecNumber evidence="6">2.2.1.7</ecNumber>
    </submittedName>
</protein>
<organism evidence="6">
    <name type="scientific">termite gut metagenome</name>
    <dbReference type="NCBI Taxonomy" id="433724"/>
    <lineage>
        <taxon>unclassified sequences</taxon>
        <taxon>metagenomes</taxon>
        <taxon>organismal metagenomes</taxon>
    </lineage>
</organism>
<dbReference type="Pfam" id="PF13292">
    <property type="entry name" value="DXP_synthase_N"/>
    <property type="match status" value="1"/>
</dbReference>